<dbReference type="PANTHER" id="PTHR36718">
    <property type="entry name" value="OS05G0435400 PROTEIN"/>
    <property type="match status" value="1"/>
</dbReference>
<dbReference type="Proteomes" id="UP000001514">
    <property type="component" value="Unassembled WGS sequence"/>
</dbReference>
<dbReference type="Pfam" id="PF17032">
    <property type="entry name" value="Zn_ribbon_15"/>
    <property type="match status" value="1"/>
</dbReference>
<accession>D8RTC3</accession>
<reference evidence="3 4" key="1">
    <citation type="journal article" date="2011" name="Science">
        <title>The Selaginella genome identifies genetic changes associated with the evolution of vascular plants.</title>
        <authorList>
            <person name="Banks J.A."/>
            <person name="Nishiyama T."/>
            <person name="Hasebe M."/>
            <person name="Bowman J.L."/>
            <person name="Gribskov M."/>
            <person name="dePamphilis C."/>
            <person name="Albert V.A."/>
            <person name="Aono N."/>
            <person name="Aoyama T."/>
            <person name="Ambrose B.A."/>
            <person name="Ashton N.W."/>
            <person name="Axtell M.J."/>
            <person name="Barker E."/>
            <person name="Barker M.S."/>
            <person name="Bennetzen J.L."/>
            <person name="Bonawitz N.D."/>
            <person name="Chapple C."/>
            <person name="Cheng C."/>
            <person name="Correa L.G."/>
            <person name="Dacre M."/>
            <person name="DeBarry J."/>
            <person name="Dreyer I."/>
            <person name="Elias M."/>
            <person name="Engstrom E.M."/>
            <person name="Estelle M."/>
            <person name="Feng L."/>
            <person name="Finet C."/>
            <person name="Floyd S.K."/>
            <person name="Frommer W.B."/>
            <person name="Fujita T."/>
            <person name="Gramzow L."/>
            <person name="Gutensohn M."/>
            <person name="Harholt J."/>
            <person name="Hattori M."/>
            <person name="Heyl A."/>
            <person name="Hirai T."/>
            <person name="Hiwatashi Y."/>
            <person name="Ishikawa M."/>
            <person name="Iwata M."/>
            <person name="Karol K.G."/>
            <person name="Koehler B."/>
            <person name="Kolukisaoglu U."/>
            <person name="Kubo M."/>
            <person name="Kurata T."/>
            <person name="Lalonde S."/>
            <person name="Li K."/>
            <person name="Li Y."/>
            <person name="Litt A."/>
            <person name="Lyons E."/>
            <person name="Manning G."/>
            <person name="Maruyama T."/>
            <person name="Michael T.P."/>
            <person name="Mikami K."/>
            <person name="Miyazaki S."/>
            <person name="Morinaga S."/>
            <person name="Murata T."/>
            <person name="Mueller-Roeber B."/>
            <person name="Nelson D.R."/>
            <person name="Obara M."/>
            <person name="Oguri Y."/>
            <person name="Olmstead R.G."/>
            <person name="Onodera N."/>
            <person name="Petersen B.L."/>
            <person name="Pils B."/>
            <person name="Prigge M."/>
            <person name="Rensing S.A."/>
            <person name="Riano-Pachon D.M."/>
            <person name="Roberts A.W."/>
            <person name="Sato Y."/>
            <person name="Scheller H.V."/>
            <person name="Schulz B."/>
            <person name="Schulz C."/>
            <person name="Shakirov E.V."/>
            <person name="Shibagaki N."/>
            <person name="Shinohara N."/>
            <person name="Shippen D.E."/>
            <person name="Soerensen I."/>
            <person name="Sotooka R."/>
            <person name="Sugimoto N."/>
            <person name="Sugita M."/>
            <person name="Sumikawa N."/>
            <person name="Tanurdzic M."/>
            <person name="Theissen G."/>
            <person name="Ulvskov P."/>
            <person name="Wakazuki S."/>
            <person name="Weng J.K."/>
            <person name="Willats W.W."/>
            <person name="Wipf D."/>
            <person name="Wolf P.G."/>
            <person name="Yang L."/>
            <person name="Zimmer A.D."/>
            <person name="Zhu Q."/>
            <person name="Mitros T."/>
            <person name="Hellsten U."/>
            <person name="Loque D."/>
            <person name="Otillar R."/>
            <person name="Salamov A."/>
            <person name="Schmutz J."/>
            <person name="Shapiro H."/>
            <person name="Lindquist E."/>
            <person name="Lucas S."/>
            <person name="Rokhsar D."/>
            <person name="Grigoriev I.V."/>
        </authorList>
    </citation>
    <scope>NUCLEOTIDE SEQUENCE [LARGE SCALE GENOMIC DNA]</scope>
</reference>
<dbReference type="EMBL" id="GL377634">
    <property type="protein sequence ID" value="EFJ13311.1"/>
    <property type="molecule type" value="Genomic_DNA"/>
</dbReference>
<proteinExistence type="predicted"/>
<evidence type="ECO:0000313" key="3">
    <source>
        <dbReference type="EMBL" id="EFJ24658.1"/>
    </source>
</evidence>
<dbReference type="InterPro" id="IPR031493">
    <property type="entry name" value="Zinc_ribbon_15"/>
</dbReference>
<dbReference type="HOGENOM" id="CLU_156123_0_0_1"/>
<name>D8RTC3_SELML</name>
<dbReference type="KEGG" id="smo:SELMODRAFT_122677"/>
<dbReference type="InterPro" id="IPR053281">
    <property type="entry name" value="Double_zinc_ribbon"/>
</dbReference>
<dbReference type="KEGG" id="smo:SELMODRAFT_100903"/>
<evidence type="ECO:0000313" key="2">
    <source>
        <dbReference type="EMBL" id="EFJ13311.1"/>
    </source>
</evidence>
<feature type="domain" description="Zinc-ribbon 15" evidence="1">
    <location>
        <begin position="23"/>
        <end position="98"/>
    </location>
</feature>
<dbReference type="Gramene" id="EFJ13311">
    <property type="protein sequence ID" value="EFJ13311"/>
    <property type="gene ID" value="SELMODRAFT_122677"/>
</dbReference>
<evidence type="ECO:0000313" key="4">
    <source>
        <dbReference type="Proteomes" id="UP000001514"/>
    </source>
</evidence>
<organism evidence="4">
    <name type="scientific">Selaginella moellendorffii</name>
    <name type="common">Spikemoss</name>
    <dbReference type="NCBI Taxonomy" id="88036"/>
    <lineage>
        <taxon>Eukaryota</taxon>
        <taxon>Viridiplantae</taxon>
        <taxon>Streptophyta</taxon>
        <taxon>Embryophyta</taxon>
        <taxon>Tracheophyta</taxon>
        <taxon>Lycopodiopsida</taxon>
        <taxon>Selaginellales</taxon>
        <taxon>Selaginellaceae</taxon>
        <taxon>Selaginella</taxon>
    </lineage>
</organism>
<dbReference type="InParanoid" id="D8RTC3"/>
<dbReference type="Gramene" id="EFJ24658">
    <property type="protein sequence ID" value="EFJ24658"/>
    <property type="gene ID" value="SELMODRAFT_100903"/>
</dbReference>
<dbReference type="AlphaFoldDB" id="D8RTC3"/>
<dbReference type="eggNOG" id="ENOG502S1AP">
    <property type="taxonomic scope" value="Eukaryota"/>
</dbReference>
<evidence type="ECO:0000259" key="1">
    <source>
        <dbReference type="Pfam" id="PF17032"/>
    </source>
</evidence>
<gene>
    <name evidence="3" type="ORF">SELMODRAFT_100903</name>
    <name evidence="2" type="ORF">SELMODRAFT_122677</name>
</gene>
<protein>
    <recommendedName>
        <fullName evidence="1">Zinc-ribbon 15 domain-containing protein</fullName>
    </recommendedName>
</protein>
<sequence>MFFFFLGGVSAEVRKVLERNAARCLRCGGPADLVDYDKVLKAFFVPVWRWPAKGPGISCNDCGLLVPADFMEESKAPLKCWSCSTPLSPSFRYCPSCGSPIKG</sequence>
<dbReference type="EMBL" id="GL377589">
    <property type="protein sequence ID" value="EFJ24658.1"/>
    <property type="molecule type" value="Genomic_DNA"/>
</dbReference>
<dbReference type="PANTHER" id="PTHR36718:SF1">
    <property type="entry name" value="DOUBLE ZINC RIBBON PROTEIN MJ0416"/>
    <property type="match status" value="1"/>
</dbReference>
<dbReference type="OMA" id="LMHCNNC"/>
<keyword evidence="4" id="KW-1185">Reference proteome</keyword>